<dbReference type="GO" id="GO:0005615">
    <property type="term" value="C:extracellular space"/>
    <property type="evidence" value="ECO:0007669"/>
    <property type="project" value="InterPro"/>
</dbReference>
<comment type="caution">
    <text evidence="8">The sequence shown here is derived from an EMBL/GenBank/DDBJ whole genome shotgun (WGS) entry which is preliminary data.</text>
</comment>
<feature type="domain" description="SbsA Ig-like" evidence="7">
    <location>
        <begin position="403"/>
        <end position="513"/>
    </location>
</feature>
<dbReference type="OrthoDB" id="596127at2"/>
<evidence type="ECO:0000256" key="3">
    <source>
        <dbReference type="ARBA" id="ARBA00022525"/>
    </source>
</evidence>
<comment type="subcellular location">
    <subcellularLocation>
        <location evidence="2">Secreted</location>
    </subcellularLocation>
</comment>
<evidence type="ECO:0000259" key="7">
    <source>
        <dbReference type="Pfam" id="PF13205"/>
    </source>
</evidence>
<dbReference type="RefSeq" id="WP_006365905.1">
    <property type="nucleotide sequence ID" value="NZ_AASE01000004.1"/>
</dbReference>
<gene>
    <name evidence="8" type="ORF">CferDRAFT_1401</name>
</gene>
<dbReference type="Proteomes" id="UP000004162">
    <property type="component" value="Unassembled WGS sequence"/>
</dbReference>
<dbReference type="GO" id="GO:0008237">
    <property type="term" value="F:metallopeptidase activity"/>
    <property type="evidence" value="ECO:0007669"/>
    <property type="project" value="InterPro"/>
</dbReference>
<evidence type="ECO:0000259" key="6">
    <source>
        <dbReference type="Pfam" id="PF08548"/>
    </source>
</evidence>
<sequence>MPSPSTSSAISIFSASGVSTVDPLLNEDHVKWRAGSSGVVSLSYSFPWIDGATAYWQSDYSRTNEPDASSHFALTATQIAAAGSVFQLWAAVANLSFTQVADTAGSVGDFRLAFSSAVSGSWGWCYYPDDYWASAADVWINPAYATGSSWTNSSFNYYSLIHEIGHGLGLKHPGNYSGTSSSGPYLPANLDYRLYSVMSYNDWHKWYVDASQTIAVLPETPMVYDIAAIQYLYGANNSYQTGNNTYTFDPAVPFYKTIWDAGGTDTIDISNFTTDCTVDLRAGSYSSLHYVNRGNSSNYDGSNNLGIAFGVTLENVKGGTGSDTITGNSAANTITGGGGNDTINGGDGSDTAIFSGNSSDYTITYDASSGVYTITDKRAGGEGSDHLSGVEHFQFADTTQINTNIPTVTLFSPNDGAVDVGLSDDIVITFNETIQKGTGSAAIHINSATGTLFEAAYEISTSSNLAVSGSRLTINPTSSFASGTHYYVTLDGGVVRDSDGNSSEGIQTYDFTTANPYVESAAESSGSGSGGAAVVAGVASIGILAWVIL</sequence>
<protein>
    <submittedName>
        <fullName evidence="8">Hemolysin-type calcium-binding region:Peptidase M10A and M12B, matrixin and adamalysin</fullName>
    </submittedName>
</protein>
<feature type="domain" description="Peptidase M10 serralysin C-terminal" evidence="6">
    <location>
        <begin position="252"/>
        <end position="366"/>
    </location>
</feature>
<keyword evidence="3" id="KW-0964">Secreted</keyword>
<evidence type="ECO:0000313" key="9">
    <source>
        <dbReference type="Proteomes" id="UP000004162"/>
    </source>
</evidence>
<name>Q0YSZ0_9CHLB</name>
<keyword evidence="9" id="KW-1185">Reference proteome</keyword>
<dbReference type="InterPro" id="IPR013858">
    <property type="entry name" value="Peptidase_M10B_C"/>
</dbReference>
<dbReference type="Pfam" id="PF08548">
    <property type="entry name" value="Peptidase_M10_C"/>
    <property type="match status" value="1"/>
</dbReference>
<keyword evidence="4" id="KW-0732">Signal</keyword>
<dbReference type="GO" id="GO:0005509">
    <property type="term" value="F:calcium ion binding"/>
    <property type="evidence" value="ECO:0007669"/>
    <property type="project" value="InterPro"/>
</dbReference>
<dbReference type="InterPro" id="IPR032812">
    <property type="entry name" value="SbsA_Ig"/>
</dbReference>
<dbReference type="InterPro" id="IPR024079">
    <property type="entry name" value="MetalloPept_cat_dom_sf"/>
</dbReference>
<dbReference type="InterPro" id="IPR011049">
    <property type="entry name" value="Serralysin-like_metalloprot_C"/>
</dbReference>
<dbReference type="InterPro" id="IPR034033">
    <property type="entry name" value="Serralysin-like"/>
</dbReference>
<proteinExistence type="predicted"/>
<dbReference type="Pfam" id="PF13205">
    <property type="entry name" value="Big_5"/>
    <property type="match status" value="1"/>
</dbReference>
<comment type="cofactor">
    <cofactor evidence="1">
        <name>Ca(2+)</name>
        <dbReference type="ChEBI" id="CHEBI:29108"/>
    </cofactor>
</comment>
<dbReference type="InterPro" id="IPR001343">
    <property type="entry name" value="Hemolysn_Ca-bd"/>
</dbReference>
<dbReference type="Pfam" id="PF00353">
    <property type="entry name" value="HemolysinCabind"/>
    <property type="match status" value="1"/>
</dbReference>
<keyword evidence="5" id="KW-0677">Repeat</keyword>
<dbReference type="AlphaFoldDB" id="Q0YSZ0"/>
<organism evidence="8 9">
    <name type="scientific">Chlorobium ferrooxidans DSM 13031</name>
    <dbReference type="NCBI Taxonomy" id="377431"/>
    <lineage>
        <taxon>Bacteria</taxon>
        <taxon>Pseudomonadati</taxon>
        <taxon>Chlorobiota</taxon>
        <taxon>Chlorobiia</taxon>
        <taxon>Chlorobiales</taxon>
        <taxon>Chlorobiaceae</taxon>
        <taxon>Chlorobium/Pelodictyon group</taxon>
        <taxon>Chlorobium</taxon>
    </lineage>
</organism>
<evidence type="ECO:0000313" key="8">
    <source>
        <dbReference type="EMBL" id="EAT59474.1"/>
    </source>
</evidence>
<dbReference type="CDD" id="cd04277">
    <property type="entry name" value="ZnMc_serralysin_like"/>
    <property type="match status" value="1"/>
</dbReference>
<evidence type="ECO:0000256" key="5">
    <source>
        <dbReference type="ARBA" id="ARBA00022737"/>
    </source>
</evidence>
<dbReference type="EMBL" id="AASE01000004">
    <property type="protein sequence ID" value="EAT59474.1"/>
    <property type="molecule type" value="Genomic_DNA"/>
</dbReference>
<evidence type="ECO:0000256" key="1">
    <source>
        <dbReference type="ARBA" id="ARBA00001913"/>
    </source>
</evidence>
<evidence type="ECO:0000256" key="4">
    <source>
        <dbReference type="ARBA" id="ARBA00022729"/>
    </source>
</evidence>
<accession>Q0YSZ0</accession>
<dbReference type="PRINTS" id="PR00313">
    <property type="entry name" value="CABNDNGRPT"/>
</dbReference>
<reference evidence="8 9" key="1">
    <citation type="submission" date="2006-07" db="EMBL/GenBank/DDBJ databases">
        <title>Annotation of the draft genome assembly of Chlorobium ferroxidans DSM 13031.</title>
        <authorList>
            <consortium name="US DOE Joint Genome Institute (JGI-ORNL)"/>
            <person name="Larimer F."/>
            <person name="Land M."/>
            <person name="Hauser L."/>
        </authorList>
    </citation>
    <scope>NUCLEOTIDE SEQUENCE [LARGE SCALE GENOMIC DNA]</scope>
    <source>
        <strain evidence="8 9">DSM 13031</strain>
    </source>
</reference>
<reference evidence="8 9" key="2">
    <citation type="submission" date="2006-07" db="EMBL/GenBank/DDBJ databases">
        <title>Sequencing of the draft genome and assembly of Chlorobium ferroxidans DSM 13031.</title>
        <authorList>
            <consortium name="US DOE Joint Genome Institute (JGI-PGF)"/>
            <person name="Copeland A."/>
            <person name="Lucas S."/>
            <person name="Lapidus A."/>
            <person name="Barry K."/>
            <person name="Glavina del Rio T."/>
            <person name="Dalin E."/>
            <person name="Tice H."/>
            <person name="Bruce D."/>
            <person name="Pitluck S."/>
            <person name="Richardson P."/>
        </authorList>
    </citation>
    <scope>NUCLEOTIDE SEQUENCE [LARGE SCALE GENOMIC DNA]</scope>
    <source>
        <strain evidence="8 9">DSM 13031</strain>
    </source>
</reference>
<dbReference type="SUPFAM" id="SSF55486">
    <property type="entry name" value="Metalloproteases ('zincins'), catalytic domain"/>
    <property type="match status" value="1"/>
</dbReference>
<dbReference type="SUPFAM" id="SSF51120">
    <property type="entry name" value="beta-Roll"/>
    <property type="match status" value="1"/>
</dbReference>
<dbReference type="Gene3D" id="3.40.390.10">
    <property type="entry name" value="Collagenase (Catalytic Domain)"/>
    <property type="match status" value="1"/>
</dbReference>
<dbReference type="Gene3D" id="2.150.10.10">
    <property type="entry name" value="Serralysin-like metalloprotease, C-terminal"/>
    <property type="match status" value="1"/>
</dbReference>
<evidence type="ECO:0000256" key="2">
    <source>
        <dbReference type="ARBA" id="ARBA00004613"/>
    </source>
</evidence>